<dbReference type="GeneID" id="8684368"/>
<protein>
    <submittedName>
        <fullName evidence="2">Uncharacterized protein</fullName>
    </submittedName>
</protein>
<name>C8ZKB5_9CAUD</name>
<evidence type="ECO:0000256" key="1">
    <source>
        <dbReference type="SAM" id="MobiDB-lite"/>
    </source>
</evidence>
<dbReference type="EMBL" id="FN422398">
    <property type="protein sequence ID" value="CAZ66157.1"/>
    <property type="molecule type" value="Genomic_DNA"/>
</dbReference>
<dbReference type="OrthoDB" id="37226at10239"/>
<evidence type="ECO:0000313" key="2">
    <source>
        <dbReference type="EMBL" id="CAZ66157.1"/>
    </source>
</evidence>
<feature type="region of interest" description="Disordered" evidence="1">
    <location>
        <begin position="38"/>
        <end position="74"/>
    </location>
</feature>
<accession>C8ZKB5</accession>
<keyword evidence="3" id="KW-1185">Reference proteome</keyword>
<reference evidence="3" key="1">
    <citation type="journal article" date="2010" name="Virology">
        <title>Molecular and physiological analysis of three Pseudomonas aeruginosa phages belonging to the "N4-like viruses".</title>
        <authorList>
            <person name="Ceyssens P.J."/>
            <person name="Brabban A."/>
            <person name="Rogge L."/>
            <person name="Lewis M.S."/>
            <person name="Pickard D."/>
            <person name="Goulding D."/>
            <person name="Dougan G."/>
            <person name="Nob en J.P."/>
            <person name="Kropinski A."/>
            <person name="Kutter E."/>
            <person name="Lavigne R."/>
        </authorList>
    </citation>
    <scope>NUCLEOTIDE SEQUENCE [LARGE SCALE GENOMIC DNA]</scope>
</reference>
<dbReference type="RefSeq" id="YP_003358298.1">
    <property type="nucleotide sequence ID" value="NC_013691.1"/>
</dbReference>
<organism evidence="2 3">
    <name type="scientific">Pseudomonas phage LUZ7</name>
    <dbReference type="NCBI Taxonomy" id="655097"/>
    <lineage>
        <taxon>Viruses</taxon>
        <taxon>Duplodnaviria</taxon>
        <taxon>Heunggongvirae</taxon>
        <taxon>Uroviricota</taxon>
        <taxon>Caudoviricetes</taxon>
        <taxon>Schitoviridae</taxon>
        <taxon>Migulavirinae</taxon>
        <taxon>Luzseptimavirus</taxon>
        <taxon>Luzseptimavirus LUZ7</taxon>
    </lineage>
</organism>
<evidence type="ECO:0000313" key="3">
    <source>
        <dbReference type="Proteomes" id="UP000002615"/>
    </source>
</evidence>
<proteinExistence type="predicted"/>
<sequence length="74" mass="8726">MYELTTSIEVLLEEMRHDEALRKKQRKEGIRRDLFDCPGLLIDDGWSLKPSRHKKSHETNHEGKGPRNKYGGHR</sequence>
<dbReference type="Proteomes" id="UP000002615">
    <property type="component" value="Segment"/>
</dbReference>
<dbReference type="KEGG" id="vg:8684368"/>